<organism evidence="1 2">
    <name type="scientific">Plakobranchus ocellatus</name>
    <dbReference type="NCBI Taxonomy" id="259542"/>
    <lineage>
        <taxon>Eukaryota</taxon>
        <taxon>Metazoa</taxon>
        <taxon>Spiralia</taxon>
        <taxon>Lophotrochozoa</taxon>
        <taxon>Mollusca</taxon>
        <taxon>Gastropoda</taxon>
        <taxon>Heterobranchia</taxon>
        <taxon>Euthyneura</taxon>
        <taxon>Panpulmonata</taxon>
        <taxon>Sacoglossa</taxon>
        <taxon>Placobranchoidea</taxon>
        <taxon>Plakobranchidae</taxon>
        <taxon>Plakobranchus</taxon>
    </lineage>
</organism>
<dbReference type="Proteomes" id="UP000735302">
    <property type="component" value="Unassembled WGS sequence"/>
</dbReference>
<reference evidence="1 2" key="1">
    <citation type="journal article" date="2021" name="Elife">
        <title>Chloroplast acquisition without the gene transfer in kleptoplastic sea slugs, Plakobranchus ocellatus.</title>
        <authorList>
            <person name="Maeda T."/>
            <person name="Takahashi S."/>
            <person name="Yoshida T."/>
            <person name="Shimamura S."/>
            <person name="Takaki Y."/>
            <person name="Nagai Y."/>
            <person name="Toyoda A."/>
            <person name="Suzuki Y."/>
            <person name="Arimoto A."/>
            <person name="Ishii H."/>
            <person name="Satoh N."/>
            <person name="Nishiyama T."/>
            <person name="Hasebe M."/>
            <person name="Maruyama T."/>
            <person name="Minagawa J."/>
            <person name="Obokata J."/>
            <person name="Shigenobu S."/>
        </authorList>
    </citation>
    <scope>NUCLEOTIDE SEQUENCE [LARGE SCALE GENOMIC DNA]</scope>
</reference>
<dbReference type="AlphaFoldDB" id="A0AAV4B2U7"/>
<comment type="caution">
    <text evidence="1">The sequence shown here is derived from an EMBL/GenBank/DDBJ whole genome shotgun (WGS) entry which is preliminary data.</text>
</comment>
<name>A0AAV4B2U7_9GAST</name>
<evidence type="ECO:0000313" key="1">
    <source>
        <dbReference type="EMBL" id="GFO13542.1"/>
    </source>
</evidence>
<protein>
    <submittedName>
        <fullName evidence="1">Uncharacterized protein</fullName>
    </submittedName>
</protein>
<gene>
    <name evidence="1" type="ORF">PoB_004004700</name>
</gene>
<evidence type="ECO:0000313" key="2">
    <source>
        <dbReference type="Proteomes" id="UP000735302"/>
    </source>
</evidence>
<dbReference type="EMBL" id="BLXT01004491">
    <property type="protein sequence ID" value="GFO13542.1"/>
    <property type="molecule type" value="Genomic_DNA"/>
</dbReference>
<proteinExistence type="predicted"/>
<accession>A0AAV4B2U7</accession>
<keyword evidence="2" id="KW-1185">Reference proteome</keyword>
<sequence length="75" mass="8539">MTSRDGFEPATKDICRLLDRYPSCHQRRPQYQGMGDQRLLIKVMAPTARPGTISLLPWQTSNTTFSRLGPHDQGH</sequence>